<dbReference type="GO" id="GO:0048268">
    <property type="term" value="P:clathrin coat assembly"/>
    <property type="evidence" value="ECO:0007669"/>
    <property type="project" value="TreeGrafter"/>
</dbReference>
<evidence type="ECO:0000256" key="5">
    <source>
        <dbReference type="ARBA" id="ARBA00023054"/>
    </source>
</evidence>
<evidence type="ECO:0008006" key="13">
    <source>
        <dbReference type="Google" id="ProtNLM"/>
    </source>
</evidence>
<dbReference type="Gene3D" id="1.25.40.90">
    <property type="match status" value="1"/>
</dbReference>
<dbReference type="InterPro" id="IPR002558">
    <property type="entry name" value="ILWEQ_dom"/>
</dbReference>
<dbReference type="AlphaFoldDB" id="R7TKR8"/>
<dbReference type="PANTHER" id="PTHR10407">
    <property type="entry name" value="HUNTINGTIN INTERACTING PROTEIN 1"/>
    <property type="match status" value="1"/>
</dbReference>
<evidence type="ECO:0000256" key="2">
    <source>
        <dbReference type="ARBA" id="ARBA00010135"/>
    </source>
</evidence>
<evidence type="ECO:0000256" key="4">
    <source>
        <dbReference type="ARBA" id="ARBA00022583"/>
    </source>
</evidence>
<feature type="coiled-coil region" evidence="7">
    <location>
        <begin position="516"/>
        <end position="578"/>
    </location>
</feature>
<comment type="subcellular location">
    <subcellularLocation>
        <location evidence="1">Cytoplasm</location>
    </subcellularLocation>
</comment>
<dbReference type="Gene3D" id="1.20.5.1700">
    <property type="match status" value="1"/>
</dbReference>
<dbReference type="Gene3D" id="1.20.1410.10">
    <property type="entry name" value="I/LWEQ domain"/>
    <property type="match status" value="1"/>
</dbReference>
<dbReference type="EnsemblMetazoa" id="CapteT179070">
    <property type="protein sequence ID" value="CapteP179070"/>
    <property type="gene ID" value="CapteG179070"/>
</dbReference>
<dbReference type="OMA" id="LTEIEXT"/>
<evidence type="ECO:0000256" key="7">
    <source>
        <dbReference type="SAM" id="Coils"/>
    </source>
</evidence>
<dbReference type="EMBL" id="AMQN01012347">
    <property type="status" value="NOT_ANNOTATED_CDS"/>
    <property type="molecule type" value="Genomic_DNA"/>
</dbReference>
<dbReference type="GO" id="GO:0080025">
    <property type="term" value="F:phosphatidylinositol-3,5-bisphosphate binding"/>
    <property type="evidence" value="ECO:0007669"/>
    <property type="project" value="TreeGrafter"/>
</dbReference>
<dbReference type="FunFam" id="1.25.40.90:FF:000012">
    <property type="entry name" value="Huntingtin interacting protein 1-related"/>
    <property type="match status" value="1"/>
</dbReference>
<dbReference type="PANTHER" id="PTHR10407:SF15">
    <property type="entry name" value="HUNTINGTIN INTERACTING PROTEIN 1"/>
    <property type="match status" value="1"/>
</dbReference>
<dbReference type="InterPro" id="IPR030224">
    <property type="entry name" value="Sla2_fam"/>
</dbReference>
<proteinExistence type="inferred from homology"/>
<protein>
    <recommendedName>
        <fullName evidence="13">I/LWEQ domain-containing protein</fullName>
    </recommendedName>
</protein>
<gene>
    <name evidence="10" type="ORF">CAPTEDRAFT_179070</name>
</gene>
<dbReference type="PROSITE" id="PS50942">
    <property type="entry name" value="ENTH"/>
    <property type="match status" value="1"/>
</dbReference>
<dbReference type="SMART" id="SM00273">
    <property type="entry name" value="ENTH"/>
    <property type="match status" value="1"/>
</dbReference>
<dbReference type="InterPro" id="IPR013809">
    <property type="entry name" value="ENTH"/>
</dbReference>
<feature type="domain" description="I/LWEQ" evidence="9">
    <location>
        <begin position="731"/>
        <end position="972"/>
    </location>
</feature>
<dbReference type="Proteomes" id="UP000014760">
    <property type="component" value="Unassembled WGS sequence"/>
</dbReference>
<evidence type="ECO:0000256" key="6">
    <source>
        <dbReference type="ARBA" id="ARBA00023203"/>
    </source>
</evidence>
<dbReference type="GO" id="GO:0006897">
    <property type="term" value="P:endocytosis"/>
    <property type="evidence" value="ECO:0007669"/>
    <property type="project" value="UniProtKB-KW"/>
</dbReference>
<dbReference type="GO" id="GO:0032051">
    <property type="term" value="F:clathrin light chain binding"/>
    <property type="evidence" value="ECO:0007669"/>
    <property type="project" value="TreeGrafter"/>
</dbReference>
<keyword evidence="12" id="KW-1185">Reference proteome</keyword>
<keyword evidence="4" id="KW-0254">Endocytosis</keyword>
<dbReference type="InterPro" id="IPR035964">
    <property type="entry name" value="I/LWEQ_dom_sf"/>
</dbReference>
<reference evidence="11" key="3">
    <citation type="submission" date="2015-06" db="UniProtKB">
        <authorList>
            <consortium name="EnsemblMetazoa"/>
        </authorList>
    </citation>
    <scope>IDENTIFICATION</scope>
</reference>
<dbReference type="GO" id="GO:0035615">
    <property type="term" value="F:clathrin adaptor activity"/>
    <property type="evidence" value="ECO:0007669"/>
    <property type="project" value="TreeGrafter"/>
</dbReference>
<dbReference type="GO" id="GO:0030136">
    <property type="term" value="C:clathrin-coated vesicle"/>
    <property type="evidence" value="ECO:0007669"/>
    <property type="project" value="TreeGrafter"/>
</dbReference>
<dbReference type="Pfam" id="PF01608">
    <property type="entry name" value="I_LWEQ"/>
    <property type="match status" value="1"/>
</dbReference>
<sequence>MSSVHIPRVLSSRGKTSLDVERENFERAQTTAIQKAINQQETPVKEKHARVILIGSHKEKGAGMFWMVARTQLPLQGNPITCWKFCHMLHKLLREGHPQSIPDSLRYQSLIVDLGKLWGHLREGYGQLIAHYCKLLGQKLQFHQKNPDFPGSLLLESGQLDKICNNDINSYFELSVDMLDYMDDILILQKQVYGSLDMSRSNSMTSSGQCRLSPLIQCIQDSCQLYDRLVKILFRLHSSLPADTLSGHRERFYKQYKILKQFYHSSSNLQYFKNLIRVPHLPDDPPNFLRASDLSSHVTPVVVVPDQPPEQDADTDSQDATVDILIDTNIPVQPVAALSAFNGAAPSPPAPDDRDLLISRLMSEISELRQQLSRVKAEGAAMVESLQNRLKELEMELEELRQIAEASARENEVLRTSMRDGEKNMEAAARLAAMEKISKSNEEKFKKMKEIYASLREEHVKLLRTHADVNKQLGVERQEKEEIVMDKQEDSELVRASMQQSSTHFDAQSAAAAALKVKMEQEKLDLEDQLKALSDSQEHLRASLAEAELKSGSLNEDLTQANTAKEKLEALLKKEIADANLRMLSECAVEEAESIVEDAMAQAENPQHTTCCVYTEYLINRGEPVIDCISKLKESISAFSTDKNEIGQVVKSVCDFSHHLGDTIMLGFATGHVADIDACQDLTNRCKASGEASMKLFSSLKSGYDSSEKSDEVSALVNRILELAKELMPKTEDIRTEDVGDMVDKEMAQTSKSIEAAAARIAELLDKSRGEHTGLQLEVNERILDSCNSLMLAIRVLVEKSKHLQREIVGQGRGISSAKEFYKKHHRWTEGLISGAKAVGWGANVLLESADKVVRGEGKFEELMVCSQEIAASTTQLVVVSKVKAARDSKCLHELAEASRGVTSATGRVVASAKSAAQMVEDLDTLDFSKLTLHQAKRLEMESQVHLLELESNVEKERVKLAELRRTHYKLAAESEAVEEKH</sequence>
<keyword evidence="3" id="KW-0963">Cytoplasm</keyword>
<dbReference type="FunFam" id="1.20.5.1700:FF:000002">
    <property type="entry name" value="Huntingtin interacting protein 1"/>
    <property type="match status" value="1"/>
</dbReference>
<dbReference type="CDD" id="cd17006">
    <property type="entry name" value="ANTH_N_HIP1_like"/>
    <property type="match status" value="1"/>
</dbReference>
<dbReference type="OrthoDB" id="8178130at2759"/>
<dbReference type="SUPFAM" id="SSF48464">
    <property type="entry name" value="ENTH/VHS domain"/>
    <property type="match status" value="1"/>
</dbReference>
<dbReference type="InterPro" id="IPR008942">
    <property type="entry name" value="ENTH_VHS"/>
</dbReference>
<name>R7TKR8_CAPTE</name>
<accession>R7TKR8</accession>
<dbReference type="FunFam" id="1.20.1410.10:FF:000006">
    <property type="entry name" value="Huntingtin interacting protein"/>
    <property type="match status" value="1"/>
</dbReference>
<organism evidence="10">
    <name type="scientific">Capitella teleta</name>
    <name type="common">Polychaete worm</name>
    <dbReference type="NCBI Taxonomy" id="283909"/>
    <lineage>
        <taxon>Eukaryota</taxon>
        <taxon>Metazoa</taxon>
        <taxon>Spiralia</taxon>
        <taxon>Lophotrochozoa</taxon>
        <taxon>Annelida</taxon>
        <taxon>Polychaeta</taxon>
        <taxon>Sedentaria</taxon>
        <taxon>Scolecida</taxon>
        <taxon>Capitellidae</taxon>
        <taxon>Capitella</taxon>
    </lineage>
</organism>
<dbReference type="EMBL" id="KB309465">
    <property type="protein sequence ID" value="ELT94289.1"/>
    <property type="molecule type" value="Genomic_DNA"/>
</dbReference>
<keyword evidence="6" id="KW-0009">Actin-binding</keyword>
<dbReference type="GO" id="GO:0030864">
    <property type="term" value="C:cortical actin cytoskeleton"/>
    <property type="evidence" value="ECO:0007669"/>
    <property type="project" value="TreeGrafter"/>
</dbReference>
<evidence type="ECO:0000256" key="3">
    <source>
        <dbReference type="ARBA" id="ARBA00022490"/>
    </source>
</evidence>
<comment type="similarity">
    <text evidence="2">Belongs to the SLA2 family.</text>
</comment>
<feature type="coiled-coil region" evidence="7">
    <location>
        <begin position="358"/>
        <end position="410"/>
    </location>
</feature>
<dbReference type="SMART" id="SM00307">
    <property type="entry name" value="ILWEQ"/>
    <property type="match status" value="1"/>
</dbReference>
<dbReference type="GO" id="GO:0043325">
    <property type="term" value="F:phosphatidylinositol-3,4-bisphosphate binding"/>
    <property type="evidence" value="ECO:0007669"/>
    <property type="project" value="TreeGrafter"/>
</dbReference>
<feature type="domain" description="ENTH" evidence="8">
    <location>
        <begin position="21"/>
        <end position="150"/>
    </location>
</feature>
<dbReference type="HOGENOM" id="CLU_006034_0_0_1"/>
<dbReference type="GO" id="GO:0051015">
    <property type="term" value="F:actin filament binding"/>
    <property type="evidence" value="ECO:0007669"/>
    <property type="project" value="TreeGrafter"/>
</dbReference>
<dbReference type="GO" id="GO:0007015">
    <property type="term" value="P:actin filament organization"/>
    <property type="evidence" value="ECO:0007669"/>
    <property type="project" value="TreeGrafter"/>
</dbReference>
<dbReference type="STRING" id="283909.R7TKR8"/>
<dbReference type="FunCoup" id="R7TKR8">
    <property type="interactions" value="734"/>
</dbReference>
<dbReference type="PROSITE" id="PS50945">
    <property type="entry name" value="I_LWEQ"/>
    <property type="match status" value="1"/>
</dbReference>
<evidence type="ECO:0000259" key="8">
    <source>
        <dbReference type="PROSITE" id="PS50942"/>
    </source>
</evidence>
<evidence type="ECO:0000313" key="12">
    <source>
        <dbReference type="Proteomes" id="UP000014760"/>
    </source>
</evidence>
<dbReference type="InterPro" id="IPR011417">
    <property type="entry name" value="ANTH_dom"/>
</dbReference>
<evidence type="ECO:0000256" key="1">
    <source>
        <dbReference type="ARBA" id="ARBA00004496"/>
    </source>
</evidence>
<evidence type="ECO:0000313" key="11">
    <source>
        <dbReference type="EnsemblMetazoa" id="CapteP179070"/>
    </source>
</evidence>
<keyword evidence="5 7" id="KW-0175">Coiled coil</keyword>
<dbReference type="Pfam" id="PF07651">
    <property type="entry name" value="ANTH"/>
    <property type="match status" value="1"/>
</dbReference>
<evidence type="ECO:0000259" key="9">
    <source>
        <dbReference type="PROSITE" id="PS50945"/>
    </source>
</evidence>
<reference evidence="10 12" key="2">
    <citation type="journal article" date="2013" name="Nature">
        <title>Insights into bilaterian evolution from three spiralian genomes.</title>
        <authorList>
            <person name="Simakov O."/>
            <person name="Marletaz F."/>
            <person name="Cho S.J."/>
            <person name="Edsinger-Gonzales E."/>
            <person name="Havlak P."/>
            <person name="Hellsten U."/>
            <person name="Kuo D.H."/>
            <person name="Larsson T."/>
            <person name="Lv J."/>
            <person name="Arendt D."/>
            <person name="Savage R."/>
            <person name="Osoegawa K."/>
            <person name="de Jong P."/>
            <person name="Grimwood J."/>
            <person name="Chapman J.A."/>
            <person name="Shapiro H."/>
            <person name="Aerts A."/>
            <person name="Otillar R.P."/>
            <person name="Terry A.Y."/>
            <person name="Boore J.L."/>
            <person name="Grigoriev I.V."/>
            <person name="Lindberg D.R."/>
            <person name="Seaver E.C."/>
            <person name="Weisblat D.A."/>
            <person name="Putnam N.H."/>
            <person name="Rokhsar D.S."/>
        </authorList>
    </citation>
    <scope>NUCLEOTIDE SEQUENCE</scope>
    <source>
        <strain evidence="10 12">I ESC-2004</strain>
    </source>
</reference>
<dbReference type="SUPFAM" id="SSF109885">
    <property type="entry name" value="I/LWEQ domain"/>
    <property type="match status" value="1"/>
</dbReference>
<evidence type="ECO:0000313" key="10">
    <source>
        <dbReference type="EMBL" id="ELT94289.1"/>
    </source>
</evidence>
<reference evidence="12" key="1">
    <citation type="submission" date="2012-12" db="EMBL/GenBank/DDBJ databases">
        <authorList>
            <person name="Hellsten U."/>
            <person name="Grimwood J."/>
            <person name="Chapman J.A."/>
            <person name="Shapiro H."/>
            <person name="Aerts A."/>
            <person name="Otillar R.P."/>
            <person name="Terry A.Y."/>
            <person name="Boore J.L."/>
            <person name="Simakov O."/>
            <person name="Marletaz F."/>
            <person name="Cho S.-J."/>
            <person name="Edsinger-Gonzales E."/>
            <person name="Havlak P."/>
            <person name="Kuo D.-H."/>
            <person name="Larsson T."/>
            <person name="Lv J."/>
            <person name="Arendt D."/>
            <person name="Savage R."/>
            <person name="Osoegawa K."/>
            <person name="de Jong P."/>
            <person name="Lindberg D.R."/>
            <person name="Seaver E.C."/>
            <person name="Weisblat D.A."/>
            <person name="Putnam N.H."/>
            <person name="Grigoriev I.V."/>
            <person name="Rokhsar D.S."/>
        </authorList>
    </citation>
    <scope>NUCLEOTIDE SEQUENCE</scope>
    <source>
        <strain evidence="12">I ESC-2004</strain>
    </source>
</reference>